<dbReference type="PANTHER" id="PTHR24314">
    <property type="entry name" value="NON-SPECIFIC LIPID TRANSFER PROTEIN-RELATED"/>
    <property type="match status" value="1"/>
</dbReference>
<proteinExistence type="inferred from homology"/>
<evidence type="ECO:0000313" key="2">
    <source>
        <dbReference type="EMBL" id="TKB46054.1"/>
    </source>
</evidence>
<dbReference type="PANTHER" id="PTHR24314:SF21">
    <property type="entry name" value="CHLOROPHYLL(IDE) B REDUCTASE NYC1, CHLOROPLASTIC-RELATED"/>
    <property type="match status" value="1"/>
</dbReference>
<dbReference type="AlphaFoldDB" id="A0A4U1B699"/>
<dbReference type="PRINTS" id="PR00080">
    <property type="entry name" value="SDRFAMILY"/>
</dbReference>
<name>A0A4U1B699_9GAMM</name>
<dbReference type="GO" id="GO:0015996">
    <property type="term" value="P:chlorophyll catabolic process"/>
    <property type="evidence" value="ECO:0007669"/>
    <property type="project" value="TreeGrafter"/>
</dbReference>
<dbReference type="RefSeq" id="WP_136735062.1">
    <property type="nucleotide sequence ID" value="NZ_SWDB01000010.1"/>
</dbReference>
<dbReference type="EMBL" id="SWDB01000010">
    <property type="protein sequence ID" value="TKB46054.1"/>
    <property type="molecule type" value="Genomic_DNA"/>
</dbReference>
<evidence type="ECO:0000256" key="1">
    <source>
        <dbReference type="RuleBase" id="RU000363"/>
    </source>
</evidence>
<dbReference type="Proteomes" id="UP000307999">
    <property type="component" value="Unassembled WGS sequence"/>
</dbReference>
<organism evidence="2 3">
    <name type="scientific">Thalassotalea mangrovi</name>
    <dbReference type="NCBI Taxonomy" id="2572245"/>
    <lineage>
        <taxon>Bacteria</taxon>
        <taxon>Pseudomonadati</taxon>
        <taxon>Pseudomonadota</taxon>
        <taxon>Gammaproteobacteria</taxon>
        <taxon>Alteromonadales</taxon>
        <taxon>Colwelliaceae</taxon>
        <taxon>Thalassotalea</taxon>
    </lineage>
</organism>
<dbReference type="PRINTS" id="PR00081">
    <property type="entry name" value="GDHRDH"/>
</dbReference>
<gene>
    <name evidence="2" type="ORF">E8M12_05345</name>
</gene>
<dbReference type="InterPro" id="IPR036291">
    <property type="entry name" value="NAD(P)-bd_dom_sf"/>
</dbReference>
<dbReference type="GO" id="GO:0010304">
    <property type="term" value="P:PSII associated light-harvesting complex II catabolic process"/>
    <property type="evidence" value="ECO:0007669"/>
    <property type="project" value="TreeGrafter"/>
</dbReference>
<reference evidence="2 3" key="1">
    <citation type="submission" date="2019-04" db="EMBL/GenBank/DDBJ databases">
        <title>Thalassotalea guangxiensis sp. nov., isolated from sediment of the coastal wetland.</title>
        <authorList>
            <person name="Zheng S."/>
            <person name="Zhang D."/>
        </authorList>
    </citation>
    <scope>NUCLEOTIDE SEQUENCE [LARGE SCALE GENOMIC DNA]</scope>
    <source>
        <strain evidence="2 3">ZS-4</strain>
    </source>
</reference>
<keyword evidence="3" id="KW-1185">Reference proteome</keyword>
<dbReference type="SUPFAM" id="SSF51735">
    <property type="entry name" value="NAD(P)-binding Rossmann-fold domains"/>
    <property type="match status" value="1"/>
</dbReference>
<dbReference type="InterPro" id="IPR002347">
    <property type="entry name" value="SDR_fam"/>
</dbReference>
<protein>
    <submittedName>
        <fullName evidence="2">SDR family oxidoreductase</fullName>
    </submittedName>
</protein>
<dbReference type="CDD" id="cd05233">
    <property type="entry name" value="SDR_c"/>
    <property type="match status" value="1"/>
</dbReference>
<dbReference type="Pfam" id="PF00106">
    <property type="entry name" value="adh_short"/>
    <property type="match status" value="1"/>
</dbReference>
<comment type="similarity">
    <text evidence="1">Belongs to the short-chain dehydrogenases/reductases (SDR) family.</text>
</comment>
<dbReference type="InterPro" id="IPR052625">
    <property type="entry name" value="Chl_b_Red"/>
</dbReference>
<dbReference type="OrthoDB" id="9810734at2"/>
<evidence type="ECO:0000313" key="3">
    <source>
        <dbReference type="Proteomes" id="UP000307999"/>
    </source>
</evidence>
<dbReference type="Gene3D" id="3.40.50.720">
    <property type="entry name" value="NAD(P)-binding Rossmann-like Domain"/>
    <property type="match status" value="1"/>
</dbReference>
<sequence>MVNIVITGSTKGIGKGLADEFIAQGHQVVISGRNQQEIDRLIEQSGSANLYGLACNTQDKDAVVALWQFAVDKLGGVDIWVNNAGLARTVWPILETPDEEIYTMVKTNVLGTINGCKVAAAAMKEQGSGKIFNMLGGGSDGEYFPGMGIYGTTKRGLDYFTNALAKELKDDGVLVGKIRPGMIITEGVIRESNADKKNFERRRKMANALCDTVETVAPFLVREMLAFNQTGKKIRWLTPMKMTARMLKAMVITPEDKFKQFDL</sequence>
<accession>A0A4U1B699</accession>
<dbReference type="GO" id="GO:0034256">
    <property type="term" value="F:chlorophyll(ide) b reductase activity"/>
    <property type="evidence" value="ECO:0007669"/>
    <property type="project" value="TreeGrafter"/>
</dbReference>
<comment type="caution">
    <text evidence="2">The sequence shown here is derived from an EMBL/GenBank/DDBJ whole genome shotgun (WGS) entry which is preliminary data.</text>
</comment>